<dbReference type="EMBL" id="MU150264">
    <property type="protein sequence ID" value="KAF9463203.1"/>
    <property type="molecule type" value="Genomic_DNA"/>
</dbReference>
<keyword evidence="4 7" id="KW-1133">Transmembrane helix</keyword>
<dbReference type="PANTHER" id="PTHR19432">
    <property type="entry name" value="SUGAR TRANSPORTER"/>
    <property type="match status" value="1"/>
</dbReference>
<gene>
    <name evidence="8" type="ORF">BDZ94DRAFT_1218440</name>
</gene>
<feature type="transmembrane region" description="Helical" evidence="7">
    <location>
        <begin position="429"/>
        <end position="449"/>
    </location>
</feature>
<feature type="transmembrane region" description="Helical" evidence="7">
    <location>
        <begin position="699"/>
        <end position="719"/>
    </location>
</feature>
<dbReference type="AlphaFoldDB" id="A0A9P5Y4L6"/>
<dbReference type="OrthoDB" id="28755at2759"/>
<organism evidence="8 9">
    <name type="scientific">Collybia nuda</name>
    <dbReference type="NCBI Taxonomy" id="64659"/>
    <lineage>
        <taxon>Eukaryota</taxon>
        <taxon>Fungi</taxon>
        <taxon>Dikarya</taxon>
        <taxon>Basidiomycota</taxon>
        <taxon>Agaricomycotina</taxon>
        <taxon>Agaricomycetes</taxon>
        <taxon>Agaricomycetidae</taxon>
        <taxon>Agaricales</taxon>
        <taxon>Tricholomatineae</taxon>
        <taxon>Clitocybaceae</taxon>
        <taxon>Collybia</taxon>
    </lineage>
</organism>
<dbReference type="Proteomes" id="UP000807353">
    <property type="component" value="Unassembled WGS sequence"/>
</dbReference>
<evidence type="ECO:0000256" key="6">
    <source>
        <dbReference type="SAM" id="MobiDB-lite"/>
    </source>
</evidence>
<dbReference type="GO" id="GO:0008506">
    <property type="term" value="F:sucrose:proton symporter activity"/>
    <property type="evidence" value="ECO:0007669"/>
    <property type="project" value="TreeGrafter"/>
</dbReference>
<keyword evidence="5 7" id="KW-0472">Membrane</keyword>
<keyword evidence="9" id="KW-1185">Reference proteome</keyword>
<dbReference type="GO" id="GO:0005886">
    <property type="term" value="C:plasma membrane"/>
    <property type="evidence" value="ECO:0007669"/>
    <property type="project" value="TreeGrafter"/>
</dbReference>
<evidence type="ECO:0000256" key="1">
    <source>
        <dbReference type="ARBA" id="ARBA00004141"/>
    </source>
</evidence>
<dbReference type="Pfam" id="PF13347">
    <property type="entry name" value="MFS_2"/>
    <property type="match status" value="1"/>
</dbReference>
<feature type="transmembrane region" description="Helical" evidence="7">
    <location>
        <begin position="69"/>
        <end position="90"/>
    </location>
</feature>
<feature type="transmembrane region" description="Helical" evidence="7">
    <location>
        <begin position="347"/>
        <end position="371"/>
    </location>
</feature>
<evidence type="ECO:0000256" key="3">
    <source>
        <dbReference type="ARBA" id="ARBA00022692"/>
    </source>
</evidence>
<dbReference type="SUPFAM" id="SSF103473">
    <property type="entry name" value="MFS general substrate transporter"/>
    <property type="match status" value="1"/>
</dbReference>
<feature type="transmembrane region" description="Helical" evidence="7">
    <location>
        <begin position="102"/>
        <end position="121"/>
    </location>
</feature>
<protein>
    <submittedName>
        <fullName evidence="8">Major facilitator superfamily domain-containing protein</fullName>
    </submittedName>
</protein>
<feature type="transmembrane region" description="Helical" evidence="7">
    <location>
        <begin position="213"/>
        <end position="235"/>
    </location>
</feature>
<sequence>MTGGFSLPLAEQGHSTQTLKGTARILGPEWSHLPTLTIGMLGVQIFWSVEMGYASPYLLSLGLSKSSMSLVFLAGPLSGLIMQPLIGVLADNSTSRFGRRRPYMLLGTMICVFAMLLLGYTRGIAAIFTGWNNKSNDSLTIVFAVLSIYLIDFAINAVQALDRALLVDTLSPALQAAGNAWAARMLGFGAVVGFFVGTIPLPSLFPFLGTTQLQILSVIVSLLLLGGHILMAICVKERILAKVVEDTRSKNITKPPNAILREIRELWINTMTLPRVIRQICIIQFFAWIAWFPLLFYTTIYIGDLYKRSTPMNSSPPPILTTDSNSPHLNILVHRARDAEATRLGSRALFCSALLALFINLVAPAFVATAVSRGASRGHAYSPAAGAESGLQGNSDRNAYIRGVSGIEHQDVTVVKTWAQIPEAFKVNLAGLWAVSHLVLGLCLLGTLFTNSVTGATILITITGFSWAITQWAPFSLLAEAILTEPDPSTTGPGSIQLADARTHSRIPDDNSEGEREIFLPGDHSDSDSDIDSDQVASHAASGPVSNKNAVMQNADARTSRINVERHHTEITWEDADNWGDAGSERGDNKTGLSAKAGIILGIHNVFIVIPQFLVTGLSAIIFAVLDPVPTPSSGVLVPAPQPNISNVTTITRQATRNFVRVFAHETVRISNVVVKELTQPAEDAERNERGGQSDSVVYILRLGGVAALIAFVLSWRLAKELRHR</sequence>
<keyword evidence="2" id="KW-0813">Transport</keyword>
<feature type="transmembrane region" description="Helical" evidence="7">
    <location>
        <begin position="280"/>
        <end position="302"/>
    </location>
</feature>
<comment type="caution">
    <text evidence="8">The sequence shown here is derived from an EMBL/GenBank/DDBJ whole genome shotgun (WGS) entry which is preliminary data.</text>
</comment>
<dbReference type="PANTHER" id="PTHR19432:SF91">
    <property type="entry name" value="GENERAL ALPHA-GLUCOSIDE PERMEASE"/>
    <property type="match status" value="1"/>
</dbReference>
<dbReference type="InterPro" id="IPR036259">
    <property type="entry name" value="MFS_trans_sf"/>
</dbReference>
<dbReference type="Gene3D" id="1.20.1250.20">
    <property type="entry name" value="MFS general substrate transporter like domains"/>
    <property type="match status" value="1"/>
</dbReference>
<feature type="transmembrane region" description="Helical" evidence="7">
    <location>
        <begin position="455"/>
        <end position="473"/>
    </location>
</feature>
<proteinExistence type="predicted"/>
<feature type="region of interest" description="Disordered" evidence="6">
    <location>
        <begin position="488"/>
        <end position="547"/>
    </location>
</feature>
<name>A0A9P5Y4L6_9AGAR</name>
<evidence type="ECO:0000256" key="7">
    <source>
        <dbReference type="SAM" id="Phobius"/>
    </source>
</evidence>
<accession>A0A9P5Y4L6</accession>
<reference evidence="8" key="1">
    <citation type="submission" date="2020-11" db="EMBL/GenBank/DDBJ databases">
        <authorList>
            <consortium name="DOE Joint Genome Institute"/>
            <person name="Ahrendt S."/>
            <person name="Riley R."/>
            <person name="Andreopoulos W."/>
            <person name="Labutti K."/>
            <person name="Pangilinan J."/>
            <person name="Ruiz-Duenas F.J."/>
            <person name="Barrasa J.M."/>
            <person name="Sanchez-Garcia M."/>
            <person name="Camarero S."/>
            <person name="Miyauchi S."/>
            <person name="Serrano A."/>
            <person name="Linde D."/>
            <person name="Babiker R."/>
            <person name="Drula E."/>
            <person name="Ayuso-Fernandez I."/>
            <person name="Pacheco R."/>
            <person name="Padilla G."/>
            <person name="Ferreira P."/>
            <person name="Barriuso J."/>
            <person name="Kellner H."/>
            <person name="Castanera R."/>
            <person name="Alfaro M."/>
            <person name="Ramirez L."/>
            <person name="Pisabarro A.G."/>
            <person name="Kuo A."/>
            <person name="Tritt A."/>
            <person name="Lipzen A."/>
            <person name="He G."/>
            <person name="Yan M."/>
            <person name="Ng V."/>
            <person name="Cullen D."/>
            <person name="Martin F."/>
            <person name="Rosso M.-N."/>
            <person name="Henrissat B."/>
            <person name="Hibbett D."/>
            <person name="Martinez A.T."/>
            <person name="Grigoriev I.V."/>
        </authorList>
    </citation>
    <scope>NUCLEOTIDE SEQUENCE</scope>
    <source>
        <strain evidence="8">CBS 247.69</strain>
    </source>
</reference>
<comment type="subcellular location">
    <subcellularLocation>
        <location evidence="1">Membrane</location>
        <topology evidence="1">Multi-pass membrane protein</topology>
    </subcellularLocation>
</comment>
<evidence type="ECO:0000256" key="2">
    <source>
        <dbReference type="ARBA" id="ARBA00022448"/>
    </source>
</evidence>
<keyword evidence="3 7" id="KW-0812">Transmembrane</keyword>
<evidence type="ECO:0000256" key="4">
    <source>
        <dbReference type="ARBA" id="ARBA00022989"/>
    </source>
</evidence>
<feature type="compositionally biased region" description="Basic and acidic residues" evidence="6">
    <location>
        <begin position="501"/>
        <end position="527"/>
    </location>
</feature>
<evidence type="ECO:0000313" key="9">
    <source>
        <dbReference type="Proteomes" id="UP000807353"/>
    </source>
</evidence>
<feature type="transmembrane region" description="Helical" evidence="7">
    <location>
        <begin position="141"/>
        <end position="161"/>
    </location>
</feature>
<evidence type="ECO:0000256" key="5">
    <source>
        <dbReference type="ARBA" id="ARBA00023136"/>
    </source>
</evidence>
<evidence type="ECO:0000313" key="8">
    <source>
        <dbReference type="EMBL" id="KAF9463203.1"/>
    </source>
</evidence>
<feature type="transmembrane region" description="Helical" evidence="7">
    <location>
        <begin position="606"/>
        <end position="626"/>
    </location>
</feature>
<feature type="transmembrane region" description="Helical" evidence="7">
    <location>
        <begin position="181"/>
        <end position="201"/>
    </location>
</feature>